<dbReference type="RefSeq" id="WP_169365322.1">
    <property type="nucleotide sequence ID" value="NZ_JAAVJL010000003.1"/>
</dbReference>
<evidence type="ECO:0000313" key="2">
    <source>
        <dbReference type="EMBL" id="NMF60354.1"/>
    </source>
</evidence>
<dbReference type="Proteomes" id="UP000738376">
    <property type="component" value="Unassembled WGS sequence"/>
</dbReference>
<sequence length="70" mass="7689">MLLKSYKNILPASIAFIGGMMFAIGQPEQLMANNQVSYTPTDRPQPQRTQGGGSRLHENVKTVTFTATSF</sequence>
<keyword evidence="3" id="KW-1185">Reference proteome</keyword>
<organism evidence="2 3">
    <name type="scientific">Pseudanabaena yagii GIHE-NHR1</name>
    <dbReference type="NCBI Taxonomy" id="2722753"/>
    <lineage>
        <taxon>Bacteria</taxon>
        <taxon>Bacillati</taxon>
        <taxon>Cyanobacteriota</taxon>
        <taxon>Cyanophyceae</taxon>
        <taxon>Pseudanabaenales</taxon>
        <taxon>Pseudanabaenaceae</taxon>
        <taxon>Pseudanabaena</taxon>
        <taxon>Pseudanabaena yagii</taxon>
    </lineage>
</organism>
<reference evidence="2 3" key="1">
    <citation type="submission" date="2020-03" db="EMBL/GenBank/DDBJ databases">
        <title>Draft Genome Sequence of 2-Methylisoborneol Producing Pseudanabaena yagii Strain GIHE-NHR1 Isolated from North Han River in South Korea.</title>
        <authorList>
            <person name="Jeong J."/>
        </authorList>
    </citation>
    <scope>NUCLEOTIDE SEQUENCE [LARGE SCALE GENOMIC DNA]</scope>
    <source>
        <strain evidence="2 3">GIHE-NHR1</strain>
    </source>
</reference>
<feature type="region of interest" description="Disordered" evidence="1">
    <location>
        <begin position="36"/>
        <end position="58"/>
    </location>
</feature>
<dbReference type="EMBL" id="JAAVJL010000003">
    <property type="protein sequence ID" value="NMF60354.1"/>
    <property type="molecule type" value="Genomic_DNA"/>
</dbReference>
<comment type="caution">
    <text evidence="2">The sequence shown here is derived from an EMBL/GenBank/DDBJ whole genome shotgun (WGS) entry which is preliminary data.</text>
</comment>
<accession>A0ABX1M085</accession>
<name>A0ABX1M085_9CYAN</name>
<proteinExistence type="predicted"/>
<gene>
    <name evidence="2" type="ORF">HC246_20565</name>
</gene>
<protein>
    <submittedName>
        <fullName evidence="2">Uncharacterized protein</fullName>
    </submittedName>
</protein>
<evidence type="ECO:0000313" key="3">
    <source>
        <dbReference type="Proteomes" id="UP000738376"/>
    </source>
</evidence>
<evidence type="ECO:0000256" key="1">
    <source>
        <dbReference type="SAM" id="MobiDB-lite"/>
    </source>
</evidence>
<feature type="compositionally biased region" description="Polar residues" evidence="1">
    <location>
        <begin position="36"/>
        <end position="49"/>
    </location>
</feature>